<dbReference type="RefSeq" id="WP_074877047.1">
    <property type="nucleotide sequence ID" value="NZ_FOXI01000004.1"/>
</dbReference>
<accession>A0A1I5QUV9</accession>
<dbReference type="EMBL" id="FOXI01000004">
    <property type="protein sequence ID" value="SFP50022.1"/>
    <property type="molecule type" value="Genomic_DNA"/>
</dbReference>
<sequence>MFRSGRLPARIGVALAGATVIVVAELLALSLSVRLTAAGVDGAVPASSLPVVAVSVAATGLAVAVWRRTEGGATFAVSGVALIVAAPITAFGGGCGVRTGNPGVFRSGVRIGIAADGCVTFINGALLVLGYALLSAGLWLVADELSVSGPRRLPGSGRSD</sequence>
<feature type="transmembrane region" description="Helical" evidence="1">
    <location>
        <begin position="12"/>
        <end position="31"/>
    </location>
</feature>
<name>A0A1I5QUV9_9EURY</name>
<keyword evidence="1" id="KW-1133">Transmembrane helix</keyword>
<keyword evidence="3" id="KW-1185">Reference proteome</keyword>
<proteinExistence type="predicted"/>
<gene>
    <name evidence="2" type="ORF">SAMN05216277_10497</name>
</gene>
<feature type="transmembrane region" description="Helical" evidence="1">
    <location>
        <begin position="73"/>
        <end position="93"/>
    </location>
</feature>
<feature type="transmembrane region" description="Helical" evidence="1">
    <location>
        <begin position="43"/>
        <end position="66"/>
    </location>
</feature>
<dbReference type="AlphaFoldDB" id="A0A1I5QUV9"/>
<evidence type="ECO:0000313" key="2">
    <source>
        <dbReference type="EMBL" id="SFP50022.1"/>
    </source>
</evidence>
<protein>
    <submittedName>
        <fullName evidence="2">Uncharacterized protein</fullName>
    </submittedName>
</protein>
<reference evidence="3" key="1">
    <citation type="submission" date="2016-10" db="EMBL/GenBank/DDBJ databases">
        <authorList>
            <person name="Varghese N."/>
            <person name="Submissions S."/>
        </authorList>
    </citation>
    <scope>NUCLEOTIDE SEQUENCE [LARGE SCALE GENOMIC DNA]</scope>
    <source>
        <strain evidence="3">CGMCC 1.10329</strain>
    </source>
</reference>
<dbReference type="Proteomes" id="UP000183769">
    <property type="component" value="Unassembled WGS sequence"/>
</dbReference>
<dbReference type="OrthoDB" id="313581at2157"/>
<keyword evidence="1" id="KW-0812">Transmembrane</keyword>
<keyword evidence="1" id="KW-0472">Membrane</keyword>
<organism evidence="2 3">
    <name type="scientific">Halolamina pelagica</name>
    <dbReference type="NCBI Taxonomy" id="699431"/>
    <lineage>
        <taxon>Archaea</taxon>
        <taxon>Methanobacteriati</taxon>
        <taxon>Methanobacteriota</taxon>
        <taxon>Stenosarchaea group</taxon>
        <taxon>Halobacteria</taxon>
        <taxon>Halobacteriales</taxon>
        <taxon>Haloferacaceae</taxon>
    </lineage>
</organism>
<evidence type="ECO:0000313" key="3">
    <source>
        <dbReference type="Proteomes" id="UP000183769"/>
    </source>
</evidence>
<feature type="transmembrane region" description="Helical" evidence="1">
    <location>
        <begin position="113"/>
        <end position="142"/>
    </location>
</feature>
<evidence type="ECO:0000256" key="1">
    <source>
        <dbReference type="SAM" id="Phobius"/>
    </source>
</evidence>